<feature type="domain" description="Solute-binding protein family 5" evidence="5">
    <location>
        <begin position="85"/>
        <end position="445"/>
    </location>
</feature>
<keyword evidence="6" id="KW-0378">Hydrolase</keyword>
<evidence type="ECO:0000256" key="2">
    <source>
        <dbReference type="ARBA" id="ARBA00005695"/>
    </source>
</evidence>
<dbReference type="GO" id="GO:0015833">
    <property type="term" value="P:peptide transport"/>
    <property type="evidence" value="ECO:0007669"/>
    <property type="project" value="TreeGrafter"/>
</dbReference>
<evidence type="ECO:0000256" key="3">
    <source>
        <dbReference type="ARBA" id="ARBA00022448"/>
    </source>
</evidence>
<dbReference type="CDD" id="cd08490">
    <property type="entry name" value="PBP2_NikA_DppA_OppA_like_3"/>
    <property type="match status" value="1"/>
</dbReference>
<evidence type="ECO:0000256" key="4">
    <source>
        <dbReference type="ARBA" id="ARBA00022729"/>
    </source>
</evidence>
<gene>
    <name evidence="6" type="ordered locus">Mlab_0723</name>
</gene>
<dbReference type="GO" id="GO:1904680">
    <property type="term" value="F:peptide transmembrane transporter activity"/>
    <property type="evidence" value="ECO:0007669"/>
    <property type="project" value="TreeGrafter"/>
</dbReference>
<dbReference type="SUPFAM" id="SSF53850">
    <property type="entry name" value="Periplasmic binding protein-like II"/>
    <property type="match status" value="1"/>
</dbReference>
<dbReference type="InterPro" id="IPR000914">
    <property type="entry name" value="SBP_5_dom"/>
</dbReference>
<comment type="similarity">
    <text evidence="2">Belongs to the bacterial solute-binding protein 5 family.</text>
</comment>
<name>A2SRD9_METLZ</name>
<dbReference type="Gene3D" id="3.40.190.10">
    <property type="entry name" value="Periplasmic binding protein-like II"/>
    <property type="match status" value="1"/>
</dbReference>
<keyword evidence="4" id="KW-0732">Signal</keyword>
<sequence>MKKRILEGLSINGFAALCIAGVLIGAMVICAGCVQSGNDDSTLRVVMNFGPDSSGSLDPANGWEGWYVREAGLFETLFYDDQNMELKPELATGYKALSDTEWEITLRKGVVFHDGTPFNADAVIYSFNRVLDPANSRSSEYSFIKEVRKTDDYTIVIETTEPYAPLIASLVDPVMSIISPNIVDVDKQPVGTGPYAFVSFESGASMDLVRNDKYWGGTPKAAKLSMTYNADATARTLMLKSGDVDIAKDILPSEYASLKSDSSTDVESKETLRAYFIYINGGKAPFDDVNVRQALSYALNRQEIVDTALEGVAGSPAVGMFTNTMPWNANDKIASYDNDQAKALELLAKAGITKGSDGKLYYNGEPFTIEIMTYTNRAALPASLEVIAAQYEKLGITVTTKHAEWSAIKSTVTSGTYDMVLYTWVTAPTGDPDYFISGHYLSTGAYASGWTHYSNPQMDEWILAARSTFDQTKRAELYDKIQEQAQIDCPIIYVFYAMENDAMSTSVKGFTIYPNDYTLVTKNIAVV</sequence>
<dbReference type="Pfam" id="PF00496">
    <property type="entry name" value="SBP_bac_5"/>
    <property type="match status" value="1"/>
</dbReference>
<dbReference type="EMBL" id="CP000559">
    <property type="protein sequence ID" value="ABN06895.1"/>
    <property type="molecule type" value="Genomic_DNA"/>
</dbReference>
<keyword evidence="3" id="KW-0813">Transport</keyword>
<reference evidence="6 7" key="1">
    <citation type="journal article" date="2009" name="Stand. Genomic Sci.">
        <title>Complete genome sequence of Methanocorpusculum labreanum type strain Z.</title>
        <authorList>
            <person name="Anderson I.J."/>
            <person name="Sieprawska-Lupa M."/>
            <person name="Goltsman E."/>
            <person name="Lapidus A."/>
            <person name="Copeland A."/>
            <person name="Glavina Del Rio T."/>
            <person name="Tice H."/>
            <person name="Dalin E."/>
            <person name="Barry K."/>
            <person name="Pitluck S."/>
            <person name="Hauser L."/>
            <person name="Land M."/>
            <person name="Lucas S."/>
            <person name="Richardson P."/>
            <person name="Whitman W.B."/>
            <person name="Kyrpides N.C."/>
        </authorList>
    </citation>
    <scope>NUCLEOTIDE SEQUENCE [LARGE SCALE GENOMIC DNA]</scope>
    <source>
        <strain evidence="7">ATCC 43576 / DSM 4855 / Z</strain>
    </source>
</reference>
<dbReference type="EC" id="3.1.3.26" evidence="6"/>
<protein>
    <submittedName>
        <fullName evidence="6">4-phytase</fullName>
        <ecNumber evidence="6">3.1.3.26</ecNumber>
    </submittedName>
</protein>
<keyword evidence="7" id="KW-1185">Reference proteome</keyword>
<organism evidence="6 7">
    <name type="scientific">Methanocorpusculum labreanum (strain ATCC 43576 / DSM 4855 / Z)</name>
    <dbReference type="NCBI Taxonomy" id="410358"/>
    <lineage>
        <taxon>Archaea</taxon>
        <taxon>Methanobacteriati</taxon>
        <taxon>Methanobacteriota</taxon>
        <taxon>Stenosarchaea group</taxon>
        <taxon>Methanomicrobia</taxon>
        <taxon>Methanomicrobiales</taxon>
        <taxon>Methanocorpusculaceae</taxon>
        <taxon>Methanocorpusculum</taxon>
    </lineage>
</organism>
<dbReference type="Proteomes" id="UP000000365">
    <property type="component" value="Chromosome"/>
</dbReference>
<dbReference type="InterPro" id="IPR030678">
    <property type="entry name" value="Peptide/Ni-bd"/>
</dbReference>
<dbReference type="KEGG" id="mla:Mlab_0723"/>
<dbReference type="PANTHER" id="PTHR30290:SF10">
    <property type="entry name" value="PERIPLASMIC OLIGOPEPTIDE-BINDING PROTEIN-RELATED"/>
    <property type="match status" value="1"/>
</dbReference>
<dbReference type="GO" id="GO:0042597">
    <property type="term" value="C:periplasmic space"/>
    <property type="evidence" value="ECO:0007669"/>
    <property type="project" value="UniProtKB-ARBA"/>
</dbReference>
<dbReference type="PIRSF" id="PIRSF002741">
    <property type="entry name" value="MppA"/>
    <property type="match status" value="1"/>
</dbReference>
<evidence type="ECO:0000313" key="7">
    <source>
        <dbReference type="Proteomes" id="UP000000365"/>
    </source>
</evidence>
<dbReference type="OrthoDB" id="115808at2157"/>
<dbReference type="RefSeq" id="WP_011833096.1">
    <property type="nucleotide sequence ID" value="NC_008942.1"/>
</dbReference>
<evidence type="ECO:0000256" key="1">
    <source>
        <dbReference type="ARBA" id="ARBA00004196"/>
    </source>
</evidence>
<evidence type="ECO:0000259" key="5">
    <source>
        <dbReference type="Pfam" id="PF00496"/>
    </source>
</evidence>
<dbReference type="PANTHER" id="PTHR30290">
    <property type="entry name" value="PERIPLASMIC BINDING COMPONENT OF ABC TRANSPORTER"/>
    <property type="match status" value="1"/>
</dbReference>
<accession>A2SRD9</accession>
<proteinExistence type="inferred from homology"/>
<comment type="subcellular location">
    <subcellularLocation>
        <location evidence="1">Cell envelope</location>
    </subcellularLocation>
</comment>
<dbReference type="GO" id="GO:0008707">
    <property type="term" value="F:inositol hexakisphosphate 4-phosphatase activity"/>
    <property type="evidence" value="ECO:0007669"/>
    <property type="project" value="UniProtKB-EC"/>
</dbReference>
<dbReference type="HOGENOM" id="CLU_017028_7_4_2"/>
<dbReference type="InterPro" id="IPR039424">
    <property type="entry name" value="SBP_5"/>
</dbReference>
<dbReference type="AlphaFoldDB" id="A2SRD9"/>
<dbReference type="Gene3D" id="3.10.105.10">
    <property type="entry name" value="Dipeptide-binding Protein, Domain 3"/>
    <property type="match status" value="1"/>
</dbReference>
<dbReference type="eggNOG" id="arCOG01534">
    <property type="taxonomic scope" value="Archaea"/>
</dbReference>
<dbReference type="GO" id="GO:0043190">
    <property type="term" value="C:ATP-binding cassette (ABC) transporter complex"/>
    <property type="evidence" value="ECO:0007669"/>
    <property type="project" value="InterPro"/>
</dbReference>
<dbReference type="FunFam" id="3.10.105.10:FF:000006">
    <property type="entry name" value="Peptide ABC transporter substrate-binding protein"/>
    <property type="match status" value="1"/>
</dbReference>
<dbReference type="STRING" id="410358.Mlab_0723"/>
<dbReference type="GeneID" id="4794614"/>
<evidence type="ECO:0000313" key="6">
    <source>
        <dbReference type="EMBL" id="ABN06895.1"/>
    </source>
</evidence>